<dbReference type="VEuPathDB" id="FungiDB:CC77DRAFT_702344"/>
<accession>A0A177DU17</accession>
<dbReference type="PANTHER" id="PTHR47332">
    <property type="entry name" value="SET DOMAIN-CONTAINING PROTEIN 5"/>
    <property type="match status" value="1"/>
</dbReference>
<dbReference type="GeneID" id="29118419"/>
<dbReference type="Gene3D" id="2.170.270.10">
    <property type="entry name" value="SET domain"/>
    <property type="match status" value="1"/>
</dbReference>
<dbReference type="EMBL" id="KV441473">
    <property type="protein sequence ID" value="OAG23224.1"/>
    <property type="molecule type" value="Genomic_DNA"/>
</dbReference>
<evidence type="ECO:0000313" key="4">
    <source>
        <dbReference type="EMBL" id="OAG23224.1"/>
    </source>
</evidence>
<dbReference type="STRING" id="5599.A0A177DU17"/>
<dbReference type="PROSITE" id="PS50280">
    <property type="entry name" value="SET"/>
    <property type="match status" value="1"/>
</dbReference>
<name>A0A177DU17_ALTAL</name>
<feature type="signal peptide" evidence="2">
    <location>
        <begin position="1"/>
        <end position="29"/>
    </location>
</feature>
<feature type="region of interest" description="Disordered" evidence="1">
    <location>
        <begin position="435"/>
        <end position="458"/>
    </location>
</feature>
<feature type="chain" id="PRO_5008059773" evidence="2">
    <location>
        <begin position="30"/>
        <end position="458"/>
    </location>
</feature>
<dbReference type="InterPro" id="IPR001214">
    <property type="entry name" value="SET_dom"/>
</dbReference>
<dbReference type="Proteomes" id="UP000077248">
    <property type="component" value="Unassembled WGS sequence"/>
</dbReference>
<dbReference type="Pfam" id="PF00856">
    <property type="entry name" value="SET"/>
    <property type="match status" value="1"/>
</dbReference>
<evidence type="ECO:0000256" key="1">
    <source>
        <dbReference type="SAM" id="MobiDB-lite"/>
    </source>
</evidence>
<evidence type="ECO:0000313" key="5">
    <source>
        <dbReference type="Proteomes" id="UP000077248"/>
    </source>
</evidence>
<evidence type="ECO:0000256" key="2">
    <source>
        <dbReference type="SAM" id="SignalP"/>
    </source>
</evidence>
<dbReference type="KEGG" id="aalt:CC77DRAFT_702344"/>
<dbReference type="SUPFAM" id="SSF82199">
    <property type="entry name" value="SET domain"/>
    <property type="match status" value="1"/>
</dbReference>
<dbReference type="InterPro" id="IPR053185">
    <property type="entry name" value="SET_domain_protein"/>
</dbReference>
<dbReference type="OMA" id="TFCAYTN"/>
<dbReference type="PANTHER" id="PTHR47332:SF6">
    <property type="entry name" value="SET DOMAIN-CONTAINING PROTEIN"/>
    <property type="match status" value="1"/>
</dbReference>
<gene>
    <name evidence="4" type="ORF">CC77DRAFT_702344</name>
</gene>
<reference evidence="4 5" key="1">
    <citation type="submission" date="2016-05" db="EMBL/GenBank/DDBJ databases">
        <title>Comparative analysis of secretome profiles of manganese(II)-oxidizing ascomycete fungi.</title>
        <authorList>
            <consortium name="DOE Joint Genome Institute"/>
            <person name="Zeiner C.A."/>
            <person name="Purvine S.O."/>
            <person name="Zink E.M."/>
            <person name="Wu S."/>
            <person name="Pasa-Tolic L."/>
            <person name="Chaput D.L."/>
            <person name="Haridas S."/>
            <person name="Grigoriev I.V."/>
            <person name="Santelli C.M."/>
            <person name="Hansel C.M."/>
        </authorList>
    </citation>
    <scope>NUCLEOTIDE SEQUENCE [LARGE SCALE GENOMIC DNA]</scope>
    <source>
        <strain evidence="4 5">SRC1lrK2f</strain>
    </source>
</reference>
<keyword evidence="5" id="KW-1185">Reference proteome</keyword>
<dbReference type="InterPro" id="IPR046341">
    <property type="entry name" value="SET_dom_sf"/>
</dbReference>
<dbReference type="CDD" id="cd20071">
    <property type="entry name" value="SET_SMYD"/>
    <property type="match status" value="1"/>
</dbReference>
<proteinExistence type="predicted"/>
<feature type="domain" description="SET" evidence="3">
    <location>
        <begin position="140"/>
        <end position="289"/>
    </location>
</feature>
<protein>
    <submittedName>
        <fullName evidence="4">SET domain-containing protein</fullName>
    </submittedName>
</protein>
<dbReference type="SMART" id="SM00317">
    <property type="entry name" value="SET"/>
    <property type="match status" value="1"/>
</dbReference>
<organism evidence="4 5">
    <name type="scientific">Alternaria alternata</name>
    <name type="common">Alternaria rot fungus</name>
    <name type="synonym">Torula alternata</name>
    <dbReference type="NCBI Taxonomy" id="5599"/>
    <lineage>
        <taxon>Eukaryota</taxon>
        <taxon>Fungi</taxon>
        <taxon>Dikarya</taxon>
        <taxon>Ascomycota</taxon>
        <taxon>Pezizomycotina</taxon>
        <taxon>Dothideomycetes</taxon>
        <taxon>Pleosporomycetidae</taxon>
        <taxon>Pleosporales</taxon>
        <taxon>Pleosporineae</taxon>
        <taxon>Pleosporaceae</taxon>
        <taxon>Alternaria</taxon>
        <taxon>Alternaria sect. Alternaria</taxon>
        <taxon>Alternaria alternata complex</taxon>
    </lineage>
</organism>
<dbReference type="AlphaFoldDB" id="A0A177DU17"/>
<evidence type="ECO:0000259" key="3">
    <source>
        <dbReference type="PROSITE" id="PS50280"/>
    </source>
</evidence>
<dbReference type="RefSeq" id="XP_018388645.1">
    <property type="nucleotide sequence ID" value="XM_018532825.1"/>
</dbReference>
<sequence length="458" mass="51082">MVTAIWPRRRHLPAYVALSTLLCASNAKAELFYTARSPAIQDGLINKPASICPVAQDGATTDTFPWTHNPTCVDVVMPNEGNEAVGAKGPQTFCAYTNADYNNGRGVSLVVTPEVAASVTMETFGMSIGGMEGVVGENMGMWEVKYAGEKGKGLFAKKDIAGIFPGESLIVQTPVLFVARPLAETENRPQHVLKQAVEQLPAETREMVKALDVNIDGSVEDIVLTNGVGVKWPWVDELPELLAVIPEAARINHACRPNTLWRFDDYTLSFEVFALRDIKPGEEITRSYGYEKRPRRRRVKTLMANFGFQCACPLCTADDDAVMESNDRLSEIKALKSVLPTDEKDSPQLLGLLPKLIEQLEQEELFAELPQYEEILAYTWSSFGIEDRARYWAERAQKHWAVVAGKESWEQRRCGELAENVRGHSTWMTWEGDPWEGVGQGHPWDEKEGEGHEHGHEH</sequence>
<keyword evidence="2" id="KW-0732">Signal</keyword>
<feature type="compositionally biased region" description="Basic and acidic residues" evidence="1">
    <location>
        <begin position="443"/>
        <end position="458"/>
    </location>
</feature>